<keyword evidence="3" id="KW-1003">Cell membrane</keyword>
<feature type="region of interest" description="Disordered" evidence="15">
    <location>
        <begin position="15"/>
        <end position="216"/>
    </location>
</feature>
<protein>
    <recommendedName>
        <fullName evidence="2">non-specific serine/threonine protein kinase</fullName>
        <ecNumber evidence="2">2.7.11.1</ecNumber>
    </recommendedName>
</protein>
<evidence type="ECO:0000256" key="15">
    <source>
        <dbReference type="SAM" id="MobiDB-lite"/>
    </source>
</evidence>
<feature type="compositionally biased region" description="Low complexity" evidence="15">
    <location>
        <begin position="93"/>
        <end position="103"/>
    </location>
</feature>
<dbReference type="Gene3D" id="1.10.510.10">
    <property type="entry name" value="Transferase(Phosphotransferase) domain 1"/>
    <property type="match status" value="1"/>
</dbReference>
<evidence type="ECO:0000256" key="11">
    <source>
        <dbReference type="ARBA" id="ARBA00023136"/>
    </source>
</evidence>
<keyword evidence="10 16" id="KW-1133">Transmembrane helix</keyword>
<feature type="region of interest" description="Disordered" evidence="15">
    <location>
        <begin position="228"/>
        <end position="276"/>
    </location>
</feature>
<dbReference type="Pfam" id="PF07714">
    <property type="entry name" value="PK_Tyr_Ser-Thr"/>
    <property type="match status" value="1"/>
</dbReference>
<comment type="subcellular location">
    <subcellularLocation>
        <location evidence="1">Cell membrane</location>
        <topology evidence="1">Single-pass membrane protein</topology>
    </subcellularLocation>
</comment>
<keyword evidence="6 16" id="KW-0812">Transmembrane</keyword>
<dbReference type="AlphaFoldDB" id="A0AAV3P9E9"/>
<keyword evidence="19" id="KW-1185">Reference proteome</keyword>
<dbReference type="InterPro" id="IPR000719">
    <property type="entry name" value="Prot_kinase_dom"/>
</dbReference>
<evidence type="ECO:0000313" key="18">
    <source>
        <dbReference type="EMBL" id="GAA0147848.1"/>
    </source>
</evidence>
<gene>
    <name evidence="18" type="ORF">LIER_07447</name>
</gene>
<feature type="domain" description="Protein kinase" evidence="17">
    <location>
        <begin position="377"/>
        <end position="655"/>
    </location>
</feature>
<evidence type="ECO:0000313" key="19">
    <source>
        <dbReference type="Proteomes" id="UP001454036"/>
    </source>
</evidence>
<dbReference type="PROSITE" id="PS00108">
    <property type="entry name" value="PROTEIN_KINASE_ST"/>
    <property type="match status" value="1"/>
</dbReference>
<dbReference type="EMBL" id="BAABME010001148">
    <property type="protein sequence ID" value="GAA0147848.1"/>
    <property type="molecule type" value="Genomic_DNA"/>
</dbReference>
<keyword evidence="7 14" id="KW-0547">Nucleotide-binding</keyword>
<organism evidence="18 19">
    <name type="scientific">Lithospermum erythrorhizon</name>
    <name type="common">Purple gromwell</name>
    <name type="synonym">Lithospermum officinale var. erythrorhizon</name>
    <dbReference type="NCBI Taxonomy" id="34254"/>
    <lineage>
        <taxon>Eukaryota</taxon>
        <taxon>Viridiplantae</taxon>
        <taxon>Streptophyta</taxon>
        <taxon>Embryophyta</taxon>
        <taxon>Tracheophyta</taxon>
        <taxon>Spermatophyta</taxon>
        <taxon>Magnoliopsida</taxon>
        <taxon>eudicotyledons</taxon>
        <taxon>Gunneridae</taxon>
        <taxon>Pentapetalae</taxon>
        <taxon>asterids</taxon>
        <taxon>lamiids</taxon>
        <taxon>Boraginales</taxon>
        <taxon>Boraginaceae</taxon>
        <taxon>Boraginoideae</taxon>
        <taxon>Lithospermeae</taxon>
        <taxon>Lithospermum</taxon>
    </lineage>
</organism>
<evidence type="ECO:0000256" key="12">
    <source>
        <dbReference type="ARBA" id="ARBA00047899"/>
    </source>
</evidence>
<comment type="catalytic activity">
    <reaction evidence="13">
        <text>L-seryl-[protein] + ATP = O-phospho-L-seryl-[protein] + ADP + H(+)</text>
        <dbReference type="Rhea" id="RHEA:17989"/>
        <dbReference type="Rhea" id="RHEA-COMP:9863"/>
        <dbReference type="Rhea" id="RHEA-COMP:11604"/>
        <dbReference type="ChEBI" id="CHEBI:15378"/>
        <dbReference type="ChEBI" id="CHEBI:29999"/>
        <dbReference type="ChEBI" id="CHEBI:30616"/>
        <dbReference type="ChEBI" id="CHEBI:83421"/>
        <dbReference type="ChEBI" id="CHEBI:456216"/>
        <dbReference type="EC" id="2.7.11.1"/>
    </reaction>
</comment>
<keyword evidence="11 16" id="KW-0472">Membrane</keyword>
<dbReference type="InterPro" id="IPR011009">
    <property type="entry name" value="Kinase-like_dom_sf"/>
</dbReference>
<evidence type="ECO:0000256" key="4">
    <source>
        <dbReference type="ARBA" id="ARBA00022527"/>
    </source>
</evidence>
<dbReference type="SMART" id="SM00220">
    <property type="entry name" value="S_TKc"/>
    <property type="match status" value="1"/>
</dbReference>
<evidence type="ECO:0000256" key="6">
    <source>
        <dbReference type="ARBA" id="ARBA00022692"/>
    </source>
</evidence>
<dbReference type="PANTHER" id="PTHR47982:SF32">
    <property type="entry name" value="NON-SPECIFIC SERINE_THREONINE PROTEIN KINASE"/>
    <property type="match status" value="1"/>
</dbReference>
<evidence type="ECO:0000256" key="2">
    <source>
        <dbReference type="ARBA" id="ARBA00012513"/>
    </source>
</evidence>
<dbReference type="Proteomes" id="UP001454036">
    <property type="component" value="Unassembled WGS sequence"/>
</dbReference>
<reference evidence="18 19" key="1">
    <citation type="submission" date="2024-01" db="EMBL/GenBank/DDBJ databases">
        <title>The complete chloroplast genome sequence of Lithospermum erythrorhizon: insights into the phylogenetic relationship among Boraginaceae species and the maternal lineages of purple gromwells.</title>
        <authorList>
            <person name="Okada T."/>
            <person name="Watanabe K."/>
        </authorList>
    </citation>
    <scope>NUCLEOTIDE SEQUENCE [LARGE SCALE GENOMIC DNA]</scope>
</reference>
<feature type="compositionally biased region" description="Polar residues" evidence="15">
    <location>
        <begin position="67"/>
        <end position="86"/>
    </location>
</feature>
<evidence type="ECO:0000256" key="5">
    <source>
        <dbReference type="ARBA" id="ARBA00022679"/>
    </source>
</evidence>
<dbReference type="SUPFAM" id="SSF56112">
    <property type="entry name" value="Protein kinase-like (PK-like)"/>
    <property type="match status" value="1"/>
</dbReference>
<evidence type="ECO:0000256" key="9">
    <source>
        <dbReference type="ARBA" id="ARBA00022840"/>
    </source>
</evidence>
<feature type="compositionally biased region" description="Low complexity" evidence="15">
    <location>
        <begin position="236"/>
        <end position="258"/>
    </location>
</feature>
<evidence type="ECO:0000256" key="13">
    <source>
        <dbReference type="ARBA" id="ARBA00048679"/>
    </source>
</evidence>
<dbReference type="PANTHER" id="PTHR47982">
    <property type="entry name" value="PROLINE-RICH RECEPTOR-LIKE PROTEIN KINASE PERK4"/>
    <property type="match status" value="1"/>
</dbReference>
<feature type="transmembrane region" description="Helical" evidence="16">
    <location>
        <begin position="288"/>
        <end position="309"/>
    </location>
</feature>
<dbReference type="Gene3D" id="3.30.200.20">
    <property type="entry name" value="Phosphorylase Kinase, domain 1"/>
    <property type="match status" value="1"/>
</dbReference>
<dbReference type="EC" id="2.7.11.1" evidence="2"/>
<dbReference type="FunFam" id="1.10.510.10:FF:000173">
    <property type="entry name" value="proline-rich receptor-like protein kinase PERK8"/>
    <property type="match status" value="1"/>
</dbReference>
<dbReference type="InterPro" id="IPR008271">
    <property type="entry name" value="Ser/Thr_kinase_AS"/>
</dbReference>
<keyword evidence="8" id="KW-0418">Kinase</keyword>
<keyword evidence="9 14" id="KW-0067">ATP-binding</keyword>
<dbReference type="InterPro" id="IPR001245">
    <property type="entry name" value="Ser-Thr/Tyr_kinase_cat_dom"/>
</dbReference>
<evidence type="ECO:0000259" key="17">
    <source>
        <dbReference type="PROSITE" id="PS50011"/>
    </source>
</evidence>
<feature type="binding site" evidence="14">
    <location>
        <position position="405"/>
    </location>
    <ligand>
        <name>ATP</name>
        <dbReference type="ChEBI" id="CHEBI:30616"/>
    </ligand>
</feature>
<evidence type="ECO:0000256" key="8">
    <source>
        <dbReference type="ARBA" id="ARBA00022777"/>
    </source>
</evidence>
<dbReference type="InterPro" id="IPR047117">
    <property type="entry name" value="PERK1-13-like"/>
</dbReference>
<name>A0AAV3P9E9_LITER</name>
<dbReference type="FunFam" id="3.30.200.20:FF:000212">
    <property type="entry name" value="Proline-rich receptor-like protein kinase PERK8"/>
    <property type="match status" value="1"/>
</dbReference>
<feature type="compositionally biased region" description="Pro residues" evidence="15">
    <location>
        <begin position="21"/>
        <end position="35"/>
    </location>
</feature>
<evidence type="ECO:0000256" key="10">
    <source>
        <dbReference type="ARBA" id="ARBA00022989"/>
    </source>
</evidence>
<dbReference type="GO" id="GO:0004674">
    <property type="term" value="F:protein serine/threonine kinase activity"/>
    <property type="evidence" value="ECO:0007669"/>
    <property type="project" value="UniProtKB-KW"/>
</dbReference>
<keyword evidence="5" id="KW-0808">Transferase</keyword>
<evidence type="ECO:0000256" key="16">
    <source>
        <dbReference type="SAM" id="Phobius"/>
    </source>
</evidence>
<dbReference type="GO" id="GO:0005524">
    <property type="term" value="F:ATP binding"/>
    <property type="evidence" value="ECO:0007669"/>
    <property type="project" value="UniProtKB-UniRule"/>
</dbReference>
<accession>A0AAV3P9E9</accession>
<keyword evidence="4" id="KW-0723">Serine/threonine-protein kinase</keyword>
<evidence type="ECO:0000256" key="3">
    <source>
        <dbReference type="ARBA" id="ARBA00022475"/>
    </source>
</evidence>
<dbReference type="GO" id="GO:0005886">
    <property type="term" value="C:plasma membrane"/>
    <property type="evidence" value="ECO:0007669"/>
    <property type="project" value="UniProtKB-SubCell"/>
</dbReference>
<dbReference type="InterPro" id="IPR017441">
    <property type="entry name" value="Protein_kinase_ATP_BS"/>
</dbReference>
<dbReference type="CDD" id="cd14066">
    <property type="entry name" value="STKc_IRAK"/>
    <property type="match status" value="1"/>
</dbReference>
<evidence type="ECO:0000256" key="7">
    <source>
        <dbReference type="ARBA" id="ARBA00022741"/>
    </source>
</evidence>
<evidence type="ECO:0000256" key="14">
    <source>
        <dbReference type="PROSITE-ProRule" id="PRU10141"/>
    </source>
</evidence>
<dbReference type="PROSITE" id="PS00107">
    <property type="entry name" value="PROTEIN_KINASE_ATP"/>
    <property type="match status" value="1"/>
</dbReference>
<evidence type="ECO:0000256" key="1">
    <source>
        <dbReference type="ARBA" id="ARBA00004162"/>
    </source>
</evidence>
<sequence length="710" mass="76260">MTSRCTIPVSFVTIPASSVPLNPPPPIFTMPPEVLPLPDDKSEVASPSSVASSTNASSHLSSDRTSPHPSRQTLETYKTANVSQLESPPSPKAPANSSTKPQASSPPPSSTSPPQNLPPPPPSSGSPKNPPPPPNNRPPPPENPAPPQNPPPPIGPPAYPPPPLLPPPPPSSGTIVSPSPPLISPPSTSGSPAFPAPSLFTPPPSSGTLVSPTPPLLSPPSISEILVSPIPPLLTPPSTSGTPVSPSSPFSTPTGTSLVPPHAPTNHLSNNAPENEGGAITTRVAVEIGLIVSILLLTALGITFFCMFLRKKRNSRHFSYLMPASVISSPMSGNEYLKMRHSPANAAYDYSASETGGLGNSKSLYTYKELVKATDEFSEKNLLGGGGFGLVYKGCLTDGREVAVKQLKEGGGQGEREFRAEVKTISHVHHKHLVSLVGYCISKSQRLLVYDYVPNKTLHFHLHEQDDPVLDWDARLKIALGAARGIAYLHEDCHPRIIHRDIKSSNILVDNNFEAQVSDFGLARLFSDSYTHVTTRVMGTFGYMAPEYALSGKLTDKSDVFSFGVVLLELITGRKPVDSSQPLGEESLVEWARPLLNSALEGEDFEALVDPRLKDNYVDSEMFCMIEAAASCVRHLAAKRPKMMQVLRAFDSITMVSDLTNGMRVGESKLFDTTLKPAEFKLLQNMAFGCKSYSSDFFTQGSWKREDCEM</sequence>
<feature type="compositionally biased region" description="Low complexity" evidence="15">
    <location>
        <begin position="44"/>
        <end position="60"/>
    </location>
</feature>
<comment type="caution">
    <text evidence="18">The sequence shown here is derived from an EMBL/GenBank/DDBJ whole genome shotgun (WGS) entry which is preliminary data.</text>
</comment>
<comment type="catalytic activity">
    <reaction evidence="12">
        <text>L-threonyl-[protein] + ATP = O-phospho-L-threonyl-[protein] + ADP + H(+)</text>
        <dbReference type="Rhea" id="RHEA:46608"/>
        <dbReference type="Rhea" id="RHEA-COMP:11060"/>
        <dbReference type="Rhea" id="RHEA-COMP:11605"/>
        <dbReference type="ChEBI" id="CHEBI:15378"/>
        <dbReference type="ChEBI" id="CHEBI:30013"/>
        <dbReference type="ChEBI" id="CHEBI:30616"/>
        <dbReference type="ChEBI" id="CHEBI:61977"/>
        <dbReference type="ChEBI" id="CHEBI:456216"/>
        <dbReference type="EC" id="2.7.11.1"/>
    </reaction>
</comment>
<proteinExistence type="predicted"/>
<dbReference type="PROSITE" id="PS50011">
    <property type="entry name" value="PROTEIN_KINASE_DOM"/>
    <property type="match status" value="1"/>
</dbReference>
<feature type="compositionally biased region" description="Pro residues" evidence="15">
    <location>
        <begin position="104"/>
        <end position="171"/>
    </location>
</feature>